<accession>A0ABS6IBU6</accession>
<proteinExistence type="predicted"/>
<dbReference type="Proteomes" id="UP000824166">
    <property type="component" value="Unassembled WGS sequence"/>
</dbReference>
<name>A0ABS6IBU6_9MICC</name>
<reference evidence="1 2" key="1">
    <citation type="submission" date="2021-06" db="EMBL/GenBank/DDBJ databases">
        <authorList>
            <person name="Jeong J.W."/>
        </authorList>
    </citation>
    <scope>NUCLEOTIDE SEQUENCE [LARGE SCALE GENOMIC DNA]</scope>
    <source>
        <strain evidence="1 2">MMS21-TAE1-1</strain>
    </source>
</reference>
<gene>
    <name evidence="1" type="ORF">KSW38_16345</name>
</gene>
<organism evidence="1 2">
    <name type="scientific">Paenarthrobacter aromaticivorans</name>
    <dbReference type="NCBI Taxonomy" id="2849150"/>
    <lineage>
        <taxon>Bacteria</taxon>
        <taxon>Bacillati</taxon>
        <taxon>Actinomycetota</taxon>
        <taxon>Actinomycetes</taxon>
        <taxon>Micrococcales</taxon>
        <taxon>Micrococcaceae</taxon>
        <taxon>Paenarthrobacter</taxon>
    </lineage>
</organism>
<protein>
    <submittedName>
        <fullName evidence="1">Uncharacterized protein</fullName>
    </submittedName>
</protein>
<keyword evidence="2" id="KW-1185">Reference proteome</keyword>
<sequence length="281" mass="31741">MRADELWIDNPLEGYRILNREKIEGILTGSLVGIPDVDAAVALARLVHDEFETFGTGGNPYADDRMDDEDSARALLALRQVLRRLGIEFNPPFRDFRTFRQFWIRDGASNSYQARRDILSRLFDDIHESLVQLELSTIESTLSSPISPRGTTGWPRVDEELAELRRHFSQARTEQDFRNVGNDCVIVLECLSATVYNPSRHLQEGGVEPPVSNTKQRLDRYVEVELEGAANAELRKLARATIEFAQAVKHRGTGSRRDAGIAADSVIQLVNIMRRILPDLV</sequence>
<comment type="caution">
    <text evidence="1">The sequence shown here is derived from an EMBL/GenBank/DDBJ whole genome shotgun (WGS) entry which is preliminary data.</text>
</comment>
<dbReference type="EMBL" id="JAHOPC010000010">
    <property type="protein sequence ID" value="MBU8867859.1"/>
    <property type="molecule type" value="Genomic_DNA"/>
</dbReference>
<evidence type="ECO:0000313" key="2">
    <source>
        <dbReference type="Proteomes" id="UP000824166"/>
    </source>
</evidence>
<evidence type="ECO:0000313" key="1">
    <source>
        <dbReference type="EMBL" id="MBU8867859.1"/>
    </source>
</evidence>
<dbReference type="RefSeq" id="WP_216925977.1">
    <property type="nucleotide sequence ID" value="NZ_JAHOPC010000010.1"/>
</dbReference>